<dbReference type="EMBL" id="JAGGNH010000001">
    <property type="protein sequence ID" value="KAJ0987168.1"/>
    <property type="molecule type" value="Genomic_DNA"/>
</dbReference>
<comment type="caution">
    <text evidence="8">The sequence shown here is derived from an EMBL/GenBank/DDBJ whole genome shotgun (WGS) entry which is preliminary data.</text>
</comment>
<evidence type="ECO:0000256" key="6">
    <source>
        <dbReference type="SAM" id="MobiDB-lite"/>
    </source>
</evidence>
<keyword evidence="5 7" id="KW-0472">Membrane</keyword>
<evidence type="ECO:0000256" key="1">
    <source>
        <dbReference type="ARBA" id="ARBA00004370"/>
    </source>
</evidence>
<reference evidence="8" key="1">
    <citation type="submission" date="2021-03" db="EMBL/GenBank/DDBJ databases">
        <authorList>
            <person name="Li Z."/>
            <person name="Yang C."/>
        </authorList>
    </citation>
    <scope>NUCLEOTIDE SEQUENCE</scope>
    <source>
        <strain evidence="8">Dzin_1.0</strain>
        <tissue evidence="8">Leaf</tissue>
    </source>
</reference>
<proteinExistence type="inferred from homology"/>
<comment type="subcellular location">
    <subcellularLocation>
        <location evidence="1">Membrane</location>
    </subcellularLocation>
</comment>
<keyword evidence="4 7" id="KW-1133">Transmembrane helix</keyword>
<evidence type="ECO:0000256" key="2">
    <source>
        <dbReference type="ARBA" id="ARBA00009074"/>
    </source>
</evidence>
<evidence type="ECO:0000313" key="9">
    <source>
        <dbReference type="Proteomes" id="UP001085076"/>
    </source>
</evidence>
<reference evidence="8" key="2">
    <citation type="journal article" date="2022" name="Hortic Res">
        <title>The genome of Dioscorea zingiberensis sheds light on the biosynthesis, origin and evolution of the medicinally important diosgenin saponins.</title>
        <authorList>
            <person name="Li Y."/>
            <person name="Tan C."/>
            <person name="Li Z."/>
            <person name="Guo J."/>
            <person name="Li S."/>
            <person name="Chen X."/>
            <person name="Wang C."/>
            <person name="Dai X."/>
            <person name="Yang H."/>
            <person name="Song W."/>
            <person name="Hou L."/>
            <person name="Xu J."/>
            <person name="Tong Z."/>
            <person name="Xu A."/>
            <person name="Yuan X."/>
            <person name="Wang W."/>
            <person name="Yang Q."/>
            <person name="Chen L."/>
            <person name="Sun Z."/>
            <person name="Wang K."/>
            <person name="Pan B."/>
            <person name="Chen J."/>
            <person name="Bao Y."/>
            <person name="Liu F."/>
            <person name="Qi X."/>
            <person name="Gang D.R."/>
            <person name="Wen J."/>
            <person name="Li J."/>
        </authorList>
    </citation>
    <scope>NUCLEOTIDE SEQUENCE</scope>
    <source>
        <strain evidence="8">Dzin_1.0</strain>
    </source>
</reference>
<comment type="similarity">
    <text evidence="2">Belongs to the UPF0496 family.</text>
</comment>
<evidence type="ECO:0000256" key="7">
    <source>
        <dbReference type="SAM" id="Phobius"/>
    </source>
</evidence>
<dbReference type="PANTHER" id="PTHR31113:SF5">
    <property type="entry name" value="OS04G0405700 PROTEIN"/>
    <property type="match status" value="1"/>
</dbReference>
<dbReference type="Proteomes" id="UP001085076">
    <property type="component" value="Miscellaneous, Linkage group lg01"/>
</dbReference>
<sequence length="391" mass="43712">MQCFGGRKSPAAAAVSGGEANGDGRRRTRDAGSPASGMASTTTSSAAASPVASTISLNREYALAVDTNSYNEIWSKIHHYHTSDEEPSTSPNAHLDLAIDRVLQPDRQSIQEVLRTARPTQLTRLVSDYLDSSEDTSHLFLSLRRSVQRAHTLYAPITQLLDLIPSPPPSRRMSSTQCDWAYDKFQEFLSLDNPFRDTTGSSFDSMRTCFAQLKQQLDHHLHKTRRRHRFLRRATHGSAACLIASVACAAIAGLVIATHALGALVAMPVLSTCLPTRDLMRGRRRRLRDLMMRVDAAARGTYVLDNHLDTIECLVERLHATVESDKELVRLGLERGRGHHRPIEEVLRQLRKNHPSLLLQLRDLDEHVCLCFAAVNRARRLLLQHIHHHAS</sequence>
<gene>
    <name evidence="8" type="ORF">J5N97_005524</name>
</gene>
<organism evidence="8 9">
    <name type="scientific">Dioscorea zingiberensis</name>
    <dbReference type="NCBI Taxonomy" id="325984"/>
    <lineage>
        <taxon>Eukaryota</taxon>
        <taxon>Viridiplantae</taxon>
        <taxon>Streptophyta</taxon>
        <taxon>Embryophyta</taxon>
        <taxon>Tracheophyta</taxon>
        <taxon>Spermatophyta</taxon>
        <taxon>Magnoliopsida</taxon>
        <taxon>Liliopsida</taxon>
        <taxon>Dioscoreales</taxon>
        <taxon>Dioscoreaceae</taxon>
        <taxon>Dioscorea</taxon>
    </lineage>
</organism>
<feature type="compositionally biased region" description="Low complexity" evidence="6">
    <location>
        <begin position="31"/>
        <end position="50"/>
    </location>
</feature>
<dbReference type="GO" id="GO:0016020">
    <property type="term" value="C:membrane"/>
    <property type="evidence" value="ECO:0007669"/>
    <property type="project" value="UniProtKB-SubCell"/>
</dbReference>
<dbReference type="AlphaFoldDB" id="A0A9D5HSC3"/>
<evidence type="ECO:0000256" key="3">
    <source>
        <dbReference type="ARBA" id="ARBA00022692"/>
    </source>
</evidence>
<evidence type="ECO:0000313" key="8">
    <source>
        <dbReference type="EMBL" id="KAJ0987168.1"/>
    </source>
</evidence>
<feature type="transmembrane region" description="Helical" evidence="7">
    <location>
        <begin position="234"/>
        <end position="255"/>
    </location>
</feature>
<dbReference type="InterPro" id="IPR007749">
    <property type="entry name" value="DUF677"/>
</dbReference>
<keyword evidence="3 7" id="KW-0812">Transmembrane</keyword>
<dbReference type="PANTHER" id="PTHR31113">
    <property type="entry name" value="UPF0496 PROTEIN 3-RELATED"/>
    <property type="match status" value="1"/>
</dbReference>
<dbReference type="OrthoDB" id="1932397at2759"/>
<dbReference type="Pfam" id="PF05055">
    <property type="entry name" value="DUF677"/>
    <property type="match status" value="1"/>
</dbReference>
<name>A0A9D5HSC3_9LILI</name>
<protein>
    <submittedName>
        <fullName evidence="8">Uncharacterized protein</fullName>
    </submittedName>
</protein>
<feature type="region of interest" description="Disordered" evidence="6">
    <location>
        <begin position="1"/>
        <end position="50"/>
    </location>
</feature>
<keyword evidence="9" id="KW-1185">Reference proteome</keyword>
<accession>A0A9D5HSC3</accession>
<evidence type="ECO:0000256" key="4">
    <source>
        <dbReference type="ARBA" id="ARBA00022989"/>
    </source>
</evidence>
<evidence type="ECO:0000256" key="5">
    <source>
        <dbReference type="ARBA" id="ARBA00023136"/>
    </source>
</evidence>